<evidence type="ECO:0000313" key="2">
    <source>
        <dbReference type="EMBL" id="KAL2272088.1"/>
    </source>
</evidence>
<feature type="compositionally biased region" description="Polar residues" evidence="1">
    <location>
        <begin position="88"/>
        <end position="100"/>
    </location>
</feature>
<dbReference type="EMBL" id="JBAWTH010000372">
    <property type="protein sequence ID" value="KAL2272088.1"/>
    <property type="molecule type" value="Genomic_DNA"/>
</dbReference>
<feature type="compositionally biased region" description="Polar residues" evidence="1">
    <location>
        <begin position="252"/>
        <end position="263"/>
    </location>
</feature>
<sequence length="412" mass="46096">MTPRHQFMCLPLTQSHAFAVPRLLVQHHDKMQQPECHTCKLLRSFLEDLQSRMQLLFIQLQQRPCHPVPETSRVDESKITPHEHLEGSNDSEGPSKSTGTEWRCQDPECSNKPKTLFTTRKNFVRHYTQHVKCTEKCRFCDTDITNVREYVTHFDKCDVKKRQEELGSINSTIKNEAIERRRSLLKIAGHKVNQSAYTASRVGGETLSVAPEAQVVDAGRKRRRTMDPPPEQILSHTISATRGLHEDHAGPTNPSTSMQGSQTCNREAAVTSCMTFSDNYESGPPSRITEAPSETSTAFLLRAPFAGSYTIDEPFDATRAPFANSSFDATQPPLAPFADSYTIDKDFNGTLSPQARFPNPYLIDKSFDETPHQQAHLDTSHSPDGGLGPVSQYPASVATTIQQHGWTRSTGM</sequence>
<name>A0ABR4DP94_9PEZI</name>
<feature type="compositionally biased region" description="Basic and acidic residues" evidence="1">
    <location>
        <begin position="72"/>
        <end position="87"/>
    </location>
</feature>
<feature type="region of interest" description="Disordered" evidence="1">
    <location>
        <begin position="365"/>
        <end position="392"/>
    </location>
</feature>
<evidence type="ECO:0000313" key="3">
    <source>
        <dbReference type="Proteomes" id="UP001600888"/>
    </source>
</evidence>
<feature type="region of interest" description="Disordered" evidence="1">
    <location>
        <begin position="67"/>
        <end position="106"/>
    </location>
</feature>
<gene>
    <name evidence="2" type="ORF">FJTKL_08960</name>
</gene>
<feature type="region of interest" description="Disordered" evidence="1">
    <location>
        <begin position="244"/>
        <end position="263"/>
    </location>
</feature>
<proteinExistence type="predicted"/>
<dbReference type="Proteomes" id="UP001600888">
    <property type="component" value="Unassembled WGS sequence"/>
</dbReference>
<feature type="compositionally biased region" description="Polar residues" evidence="1">
    <location>
        <begin position="372"/>
        <end position="382"/>
    </location>
</feature>
<evidence type="ECO:0008006" key="4">
    <source>
        <dbReference type="Google" id="ProtNLM"/>
    </source>
</evidence>
<protein>
    <recommendedName>
        <fullName evidence="4">C2H2-type domain-containing protein</fullName>
    </recommendedName>
</protein>
<evidence type="ECO:0000256" key="1">
    <source>
        <dbReference type="SAM" id="MobiDB-lite"/>
    </source>
</evidence>
<accession>A0ABR4DP94</accession>
<organism evidence="2 3">
    <name type="scientific">Diaporthe vaccinii</name>
    <dbReference type="NCBI Taxonomy" id="105482"/>
    <lineage>
        <taxon>Eukaryota</taxon>
        <taxon>Fungi</taxon>
        <taxon>Dikarya</taxon>
        <taxon>Ascomycota</taxon>
        <taxon>Pezizomycotina</taxon>
        <taxon>Sordariomycetes</taxon>
        <taxon>Sordariomycetidae</taxon>
        <taxon>Diaporthales</taxon>
        <taxon>Diaporthaceae</taxon>
        <taxon>Diaporthe</taxon>
        <taxon>Diaporthe eres species complex</taxon>
    </lineage>
</organism>
<comment type="caution">
    <text evidence="2">The sequence shown here is derived from an EMBL/GenBank/DDBJ whole genome shotgun (WGS) entry which is preliminary data.</text>
</comment>
<reference evidence="2 3" key="1">
    <citation type="submission" date="2024-03" db="EMBL/GenBank/DDBJ databases">
        <title>A high-quality draft genome sequence of Diaporthe vaccinii, a causative agent of upright dieback and viscid rot disease in cranberry plants.</title>
        <authorList>
            <person name="Sarrasin M."/>
            <person name="Lang B.F."/>
            <person name="Burger G."/>
        </authorList>
    </citation>
    <scope>NUCLEOTIDE SEQUENCE [LARGE SCALE GENOMIC DNA]</scope>
    <source>
        <strain evidence="2 3">IS7</strain>
    </source>
</reference>
<keyword evidence="3" id="KW-1185">Reference proteome</keyword>